<dbReference type="AlphaFoldDB" id="A0A918BK23"/>
<dbReference type="Proteomes" id="UP000620156">
    <property type="component" value="Unassembled WGS sequence"/>
</dbReference>
<feature type="compositionally biased region" description="Basic and acidic residues" evidence="1">
    <location>
        <begin position="173"/>
        <end position="190"/>
    </location>
</feature>
<feature type="region of interest" description="Disordered" evidence="1">
    <location>
        <begin position="163"/>
        <end position="212"/>
    </location>
</feature>
<reference evidence="2" key="1">
    <citation type="journal article" date="2014" name="Int. J. Syst. Evol. Microbiol.">
        <title>Complete genome sequence of Corynebacterium casei LMG S-19264T (=DSM 44701T), isolated from a smear-ripened cheese.</title>
        <authorList>
            <consortium name="US DOE Joint Genome Institute (JGI-PGF)"/>
            <person name="Walter F."/>
            <person name="Albersmeier A."/>
            <person name="Kalinowski J."/>
            <person name="Ruckert C."/>
        </authorList>
    </citation>
    <scope>NUCLEOTIDE SEQUENCE</scope>
    <source>
        <strain evidence="2">JCM 3131</strain>
    </source>
</reference>
<name>A0A918BK23_9ACTN</name>
<evidence type="ECO:0000256" key="1">
    <source>
        <dbReference type="SAM" id="MobiDB-lite"/>
    </source>
</evidence>
<organism evidence="2 3">
    <name type="scientific">Streptomyces ruber</name>
    <dbReference type="NCBI Taxonomy" id="83378"/>
    <lineage>
        <taxon>Bacteria</taxon>
        <taxon>Bacillati</taxon>
        <taxon>Actinomycetota</taxon>
        <taxon>Actinomycetes</taxon>
        <taxon>Kitasatosporales</taxon>
        <taxon>Streptomycetaceae</taxon>
        <taxon>Streptomyces</taxon>
    </lineage>
</organism>
<protein>
    <submittedName>
        <fullName evidence="2">Uncharacterized protein</fullName>
    </submittedName>
</protein>
<reference evidence="2" key="2">
    <citation type="submission" date="2020-09" db="EMBL/GenBank/DDBJ databases">
        <authorList>
            <person name="Sun Q."/>
            <person name="Ohkuma M."/>
        </authorList>
    </citation>
    <scope>NUCLEOTIDE SEQUENCE</scope>
    <source>
        <strain evidence="2">JCM 3131</strain>
    </source>
</reference>
<sequence length="262" mass="27987">MIGPTPRQGLWAVSGTHRDGLHTSPLIATALARALLAPGGTCAPLPGPLAAFAPCRDLITDWSLHEAVAEAAAHHAALAAEARMRPPLTGTWPGALTEAYTRLMDRAYAAMPDGYIPPPELAPLAYETGPALAELAAAHLEHCRIRPIGRMFAGRMSRGVSRNSFPALGGRRQSGDRDPARWDARRELGRPARGPVRPCRAGPWRRGRPPTRPIEEAARGAVVSVTVRTSIDPATEATSSLVDLPEPVDLHLLFALANKRCC</sequence>
<accession>A0A918BK23</accession>
<keyword evidence="3" id="KW-1185">Reference proteome</keyword>
<proteinExistence type="predicted"/>
<dbReference type="EMBL" id="BMQK01000012">
    <property type="protein sequence ID" value="GGQ72067.1"/>
    <property type="molecule type" value="Genomic_DNA"/>
</dbReference>
<comment type="caution">
    <text evidence="2">The sequence shown here is derived from an EMBL/GenBank/DDBJ whole genome shotgun (WGS) entry which is preliminary data.</text>
</comment>
<evidence type="ECO:0000313" key="2">
    <source>
        <dbReference type="EMBL" id="GGQ72067.1"/>
    </source>
</evidence>
<evidence type="ECO:0000313" key="3">
    <source>
        <dbReference type="Proteomes" id="UP000620156"/>
    </source>
</evidence>
<gene>
    <name evidence="2" type="ORF">GCM10010145_47060</name>
</gene>